<evidence type="ECO:0000313" key="1">
    <source>
        <dbReference type="EMBL" id="GAA2037592.1"/>
    </source>
</evidence>
<sequence length="157" mass="18154">MRWRNRFQWPREVAGGRMFRSDIKVLATTDLDRLTEAAVSNPRWSAEGRPDWLRRNRDEIKSIFMTIYGSEGRNVLRCLVMIKMNDDATWKFTLDLDRADFERLPDASPAQVVSLAHAHLYTYPSLDLDPEQQAGWDRAMEAAVQSALKRERPSAGE</sequence>
<protein>
    <submittedName>
        <fullName evidence="1">Uncharacterized protein</fullName>
    </submittedName>
</protein>
<accession>A0ABN2UH70</accession>
<comment type="caution">
    <text evidence="1">The sequence shown here is derived from an EMBL/GenBank/DDBJ whole genome shotgun (WGS) entry which is preliminary data.</text>
</comment>
<dbReference type="Proteomes" id="UP001500751">
    <property type="component" value="Unassembled WGS sequence"/>
</dbReference>
<dbReference type="EMBL" id="BAAAQN010000025">
    <property type="protein sequence ID" value="GAA2037592.1"/>
    <property type="molecule type" value="Genomic_DNA"/>
</dbReference>
<name>A0ABN2UH70_9ACTN</name>
<organism evidence="1 2">
    <name type="scientific">Catenulispora yoronensis</name>
    <dbReference type="NCBI Taxonomy" id="450799"/>
    <lineage>
        <taxon>Bacteria</taxon>
        <taxon>Bacillati</taxon>
        <taxon>Actinomycetota</taxon>
        <taxon>Actinomycetes</taxon>
        <taxon>Catenulisporales</taxon>
        <taxon>Catenulisporaceae</taxon>
        <taxon>Catenulispora</taxon>
    </lineage>
</organism>
<evidence type="ECO:0000313" key="2">
    <source>
        <dbReference type="Proteomes" id="UP001500751"/>
    </source>
</evidence>
<dbReference type="RefSeq" id="WP_344667474.1">
    <property type="nucleotide sequence ID" value="NZ_BAAAQN010000025.1"/>
</dbReference>
<reference evidence="1 2" key="1">
    <citation type="journal article" date="2019" name="Int. J. Syst. Evol. Microbiol.">
        <title>The Global Catalogue of Microorganisms (GCM) 10K type strain sequencing project: providing services to taxonomists for standard genome sequencing and annotation.</title>
        <authorList>
            <consortium name="The Broad Institute Genomics Platform"/>
            <consortium name="The Broad Institute Genome Sequencing Center for Infectious Disease"/>
            <person name="Wu L."/>
            <person name="Ma J."/>
        </authorList>
    </citation>
    <scope>NUCLEOTIDE SEQUENCE [LARGE SCALE GENOMIC DNA]</scope>
    <source>
        <strain evidence="1 2">JCM 16014</strain>
    </source>
</reference>
<keyword evidence="2" id="KW-1185">Reference proteome</keyword>
<proteinExistence type="predicted"/>
<gene>
    <name evidence="1" type="ORF">GCM10009839_43600</name>
</gene>